<organism evidence="1 2">
    <name type="scientific">Saccharomyces cerevisiae x Saccharomyces kudriavzevii (strain VIN7)</name>
    <name type="common">Yeast</name>
    <dbReference type="NCBI Taxonomy" id="1095631"/>
    <lineage>
        <taxon>Eukaryota</taxon>
        <taxon>Fungi</taxon>
        <taxon>Dikarya</taxon>
        <taxon>Ascomycota</taxon>
        <taxon>Saccharomycotina</taxon>
        <taxon>Saccharomycetes</taxon>
        <taxon>Saccharomycetales</taxon>
        <taxon>Saccharomycetaceae</taxon>
        <taxon>Saccharomyces</taxon>
    </lineage>
</organism>
<protein>
    <submittedName>
        <fullName evidence="1">Ecm9p</fullName>
    </submittedName>
</protein>
<keyword evidence="2" id="KW-1185">Reference proteome</keyword>
<dbReference type="PANTHER" id="PTHR11129">
    <property type="entry name" value="PROTEIN FARNESYLTRANSFERASE ALPHA SUBUNIT/RAB GERANYLGERANYL TRANSFERASE ALPHA SUBUNIT"/>
    <property type="match status" value="1"/>
</dbReference>
<gene>
    <name evidence="1" type="ORF">VIN7_8408</name>
</gene>
<accession>H0GXM4</accession>
<dbReference type="AlphaFoldDB" id="H0GXM4"/>
<dbReference type="PANTHER" id="PTHR11129:SF8">
    <property type="entry name" value="PROTEIN ECM9"/>
    <property type="match status" value="1"/>
</dbReference>
<dbReference type="GO" id="GO:0004663">
    <property type="term" value="F:Rab geranylgeranyltransferase activity"/>
    <property type="evidence" value="ECO:0007669"/>
    <property type="project" value="TreeGrafter"/>
</dbReference>
<reference evidence="1 2" key="1">
    <citation type="journal article" date="2012" name="FEMS Yeast Res.">
        <title>The genome sequence of the wine yeast VIN7 reveals an allotriploid hybrid genome with Saccharomyces cerevisiae and Saccharomyces kudriavzevii origins.</title>
        <authorList>
            <person name="Borneman A.R."/>
            <person name="Desany B.A."/>
            <person name="Riches D."/>
            <person name="Affourtit J.P."/>
            <person name="Forgan A.H."/>
            <person name="Pretorius I.S."/>
            <person name="Egholm M."/>
            <person name="Chambers P.J."/>
        </authorList>
    </citation>
    <scope>NUCLEOTIDE SEQUENCE [LARGE SCALE GENOMIC DNA]</scope>
    <source>
        <strain evidence="1 2">VIN7</strain>
    </source>
</reference>
<dbReference type="Proteomes" id="UP000009009">
    <property type="component" value="Unassembled WGS sequence"/>
</dbReference>
<name>H0GXM4_SACCK</name>
<comment type="caution">
    <text evidence="1">The sequence shown here is derived from an EMBL/GenBank/DDBJ whole genome shotgun (WGS) entry which is preliminary data.</text>
</comment>
<evidence type="ECO:0000313" key="1">
    <source>
        <dbReference type="EMBL" id="EHN01456.1"/>
    </source>
</evidence>
<dbReference type="HOGENOM" id="CLU_062497_0_0_1"/>
<evidence type="ECO:0000313" key="2">
    <source>
        <dbReference type="Proteomes" id="UP000009009"/>
    </source>
</evidence>
<dbReference type="OrthoDB" id="5358702at2759"/>
<dbReference type="PhylomeDB" id="H0GXM4"/>
<sequence length="290" mass="34119">MTIGLLLTTPENKTIHNIHEQLLRKYFQDNSILSIPNLFVKEVRLVQRLLCSSSNRINKSSSLWILYRKLYVLSLSAKTPVFPDFCFLFNSSASQHFSNYYCWNTARWFYDNSTFDKKKELFDLTKRFCFQHIKDCSSWSTLAYMVCQQKLKNVYNIHDFQRLTSSFDLQIKPNKADLDFRIPGADVFPRELVEWIDSTYVADWPPYLCFLQITELNLYPGISIDSVLSTWKTQVQIFEEKCGCIKLKNNTPVVPEQFTSDLLISVNFVHFGYKKLLNILFDKNKTKKNN</sequence>
<dbReference type="SUPFAM" id="SSF48439">
    <property type="entry name" value="Protein prenylyltransferase"/>
    <property type="match status" value="1"/>
</dbReference>
<proteinExistence type="predicted"/>
<dbReference type="GO" id="GO:0005968">
    <property type="term" value="C:Rab-protein geranylgeranyltransferase complex"/>
    <property type="evidence" value="ECO:0007669"/>
    <property type="project" value="TreeGrafter"/>
</dbReference>
<dbReference type="Gene3D" id="1.25.40.120">
    <property type="entry name" value="Protein prenylyltransferase"/>
    <property type="match status" value="1"/>
</dbReference>
<dbReference type="EMBL" id="AGVY01000293">
    <property type="protein sequence ID" value="EHN01456.1"/>
    <property type="molecule type" value="Genomic_DNA"/>
</dbReference>